<organism evidence="9 10">
    <name type="scientific">Uabimicrobium amorphum</name>
    <dbReference type="NCBI Taxonomy" id="2596890"/>
    <lineage>
        <taxon>Bacteria</taxon>
        <taxon>Pseudomonadati</taxon>
        <taxon>Planctomycetota</taxon>
        <taxon>Candidatus Uabimicrobiia</taxon>
        <taxon>Candidatus Uabimicrobiales</taxon>
        <taxon>Candidatus Uabimicrobiaceae</taxon>
        <taxon>Candidatus Uabimicrobium</taxon>
    </lineage>
</organism>
<dbReference type="InterPro" id="IPR000719">
    <property type="entry name" value="Prot_kinase_dom"/>
</dbReference>
<dbReference type="PROSITE" id="PS50011">
    <property type="entry name" value="PROTEIN_KINASE_DOM"/>
    <property type="match status" value="1"/>
</dbReference>
<dbReference type="CDD" id="cd14014">
    <property type="entry name" value="STKc_PknB_like"/>
    <property type="match status" value="1"/>
</dbReference>
<dbReference type="GO" id="GO:0004674">
    <property type="term" value="F:protein serine/threonine kinase activity"/>
    <property type="evidence" value="ECO:0007669"/>
    <property type="project" value="TreeGrafter"/>
</dbReference>
<evidence type="ECO:0000313" key="9">
    <source>
        <dbReference type="EMBL" id="BBM82202.1"/>
    </source>
</evidence>
<dbReference type="KEGG" id="uam:UABAM_00545"/>
<keyword evidence="2" id="KW-0808">Transferase</keyword>
<evidence type="ECO:0000256" key="4">
    <source>
        <dbReference type="ARBA" id="ARBA00022777"/>
    </source>
</evidence>
<dbReference type="Gene3D" id="2.60.120.10">
    <property type="entry name" value="Jelly Rolls"/>
    <property type="match status" value="1"/>
</dbReference>
<dbReference type="InterPro" id="IPR018490">
    <property type="entry name" value="cNMP-bd_dom_sf"/>
</dbReference>
<dbReference type="SMART" id="SM00100">
    <property type="entry name" value="cNMP"/>
    <property type="match status" value="1"/>
</dbReference>
<dbReference type="Gene3D" id="1.10.510.10">
    <property type="entry name" value="Transferase(Phosphotransferase) domain 1"/>
    <property type="match status" value="1"/>
</dbReference>
<dbReference type="SUPFAM" id="SSF51206">
    <property type="entry name" value="cAMP-binding domain-like"/>
    <property type="match status" value="1"/>
</dbReference>
<keyword evidence="4 9" id="KW-0418">Kinase</keyword>
<reference evidence="9 10" key="1">
    <citation type="submission" date="2019-08" db="EMBL/GenBank/DDBJ databases">
        <title>Complete genome sequence of Candidatus Uab amorphum.</title>
        <authorList>
            <person name="Shiratori T."/>
            <person name="Suzuki S."/>
            <person name="Kakizawa Y."/>
            <person name="Ishida K."/>
        </authorList>
    </citation>
    <scope>NUCLEOTIDE SEQUENCE [LARGE SCALE GENOMIC DNA]</scope>
    <source>
        <strain evidence="9 10">SRT547</strain>
    </source>
</reference>
<dbReference type="PROSITE" id="PS50042">
    <property type="entry name" value="CNMP_BINDING_3"/>
    <property type="match status" value="1"/>
</dbReference>
<keyword evidence="10" id="KW-1185">Reference proteome</keyword>
<name>A0A5S9F1A8_UABAM</name>
<dbReference type="Gene3D" id="3.30.200.20">
    <property type="entry name" value="Phosphorylase Kinase, domain 1"/>
    <property type="match status" value="1"/>
</dbReference>
<evidence type="ECO:0000313" key="10">
    <source>
        <dbReference type="Proteomes" id="UP000326354"/>
    </source>
</evidence>
<evidence type="ECO:0000259" key="7">
    <source>
        <dbReference type="PROSITE" id="PS50011"/>
    </source>
</evidence>
<dbReference type="Pfam" id="PF00027">
    <property type="entry name" value="cNMP_binding"/>
    <property type="match status" value="1"/>
</dbReference>
<dbReference type="InterPro" id="IPR008271">
    <property type="entry name" value="Ser/Thr_kinase_AS"/>
</dbReference>
<dbReference type="RefSeq" id="WP_151966454.1">
    <property type="nucleotide sequence ID" value="NZ_AP019860.1"/>
</dbReference>
<proteinExistence type="predicted"/>
<dbReference type="PANTHER" id="PTHR43289:SF6">
    <property type="entry name" value="SERINE_THREONINE-PROTEIN KINASE NEKL-3"/>
    <property type="match status" value="1"/>
</dbReference>
<dbReference type="InterPro" id="IPR014710">
    <property type="entry name" value="RmlC-like_jellyroll"/>
</dbReference>
<dbReference type="GO" id="GO:0005524">
    <property type="term" value="F:ATP binding"/>
    <property type="evidence" value="ECO:0007669"/>
    <property type="project" value="UniProtKB-KW"/>
</dbReference>
<keyword evidence="6" id="KW-0142">cGMP-binding</keyword>
<dbReference type="GO" id="GO:0030553">
    <property type="term" value="F:cGMP binding"/>
    <property type="evidence" value="ECO:0007669"/>
    <property type="project" value="UniProtKB-KW"/>
</dbReference>
<gene>
    <name evidence="9" type="ORF">UABAM_00545</name>
</gene>
<dbReference type="SMART" id="SM00220">
    <property type="entry name" value="S_TKc"/>
    <property type="match status" value="1"/>
</dbReference>
<sequence length="565" mass="64664">MKEASGRYHIKCEFARGGMGVIYEIFEKSLRRHLAMKVLSPPENVPVHKRDRDYFFEEALITAQLEHPNIVPVHDMGMLNDGHPYFTMKMVHGEPLCDIIEKLKKGDKQYIEKYPLVKRLIIFRKVCDAVAFAHSCHVIHRDIKPDNIMVGEYGEVLLMDWGIAKYTQADADTPLESRRIQSLRSKQDFSQTSYDEILGTPLYISPEQLDDDTSQVDHQSDIYLLGGTLYELLTFSPPHQGESLAQVLESSMLGRVVPPQKMNPMQQIPTELQKITMKALAHKKEHRYQKVEDLCADLDDFTAGSIVSEPVIFKEGEVLIRQDEKGTEAYFILKGKVDVIQTRADQEYLLATVEAGNIVGEMAVISEQVRMASVVAATDTQVLIINHQRMEEVLQKLPPWVGKLIFNLVDRLQTTDKNAHPLLLGDSLYHVLHQFTYILLSQMAFQIKTEEIEFNINTLTKQIAANLCMRQQKVQTALKYLATSSICQKINSETFKINDFSLFAYFLHFVHKMKKLDIAFPIPQLPEAGEETKTQALQLAQEATDYLSTKHKFTLRRKRDDVLRP</sequence>
<dbReference type="Proteomes" id="UP000326354">
    <property type="component" value="Chromosome"/>
</dbReference>
<dbReference type="InterPro" id="IPR000595">
    <property type="entry name" value="cNMP-bd_dom"/>
</dbReference>
<keyword evidence="3" id="KW-0547">Nucleotide-binding</keyword>
<dbReference type="Pfam" id="PF00069">
    <property type="entry name" value="Pkinase"/>
    <property type="match status" value="1"/>
</dbReference>
<feature type="domain" description="Cyclic nucleotide-binding" evidence="8">
    <location>
        <begin position="309"/>
        <end position="411"/>
    </location>
</feature>
<dbReference type="InterPro" id="IPR011009">
    <property type="entry name" value="Kinase-like_dom_sf"/>
</dbReference>
<dbReference type="PROSITE" id="PS00108">
    <property type="entry name" value="PROTEIN_KINASE_ST"/>
    <property type="match status" value="1"/>
</dbReference>
<dbReference type="CDD" id="cd00038">
    <property type="entry name" value="CAP_ED"/>
    <property type="match status" value="1"/>
</dbReference>
<keyword evidence="5" id="KW-0067">ATP-binding</keyword>
<dbReference type="OrthoDB" id="6111975at2"/>
<accession>A0A5S9F1A8</accession>
<dbReference type="EMBL" id="AP019860">
    <property type="protein sequence ID" value="BBM82202.1"/>
    <property type="molecule type" value="Genomic_DNA"/>
</dbReference>
<dbReference type="AlphaFoldDB" id="A0A5S9F1A8"/>
<evidence type="ECO:0000256" key="3">
    <source>
        <dbReference type="ARBA" id="ARBA00022741"/>
    </source>
</evidence>
<evidence type="ECO:0000259" key="8">
    <source>
        <dbReference type="PROSITE" id="PS50042"/>
    </source>
</evidence>
<dbReference type="SUPFAM" id="SSF56112">
    <property type="entry name" value="Protein kinase-like (PK-like)"/>
    <property type="match status" value="1"/>
</dbReference>
<dbReference type="PANTHER" id="PTHR43289">
    <property type="entry name" value="MITOGEN-ACTIVATED PROTEIN KINASE KINASE KINASE 20-RELATED"/>
    <property type="match status" value="1"/>
</dbReference>
<evidence type="ECO:0000256" key="1">
    <source>
        <dbReference type="ARBA" id="ARBA00022535"/>
    </source>
</evidence>
<protein>
    <submittedName>
        <fullName evidence="9">Protein kinase</fullName>
    </submittedName>
</protein>
<feature type="domain" description="Protein kinase" evidence="7">
    <location>
        <begin position="8"/>
        <end position="302"/>
    </location>
</feature>
<evidence type="ECO:0000256" key="5">
    <source>
        <dbReference type="ARBA" id="ARBA00022840"/>
    </source>
</evidence>
<evidence type="ECO:0000256" key="2">
    <source>
        <dbReference type="ARBA" id="ARBA00022679"/>
    </source>
</evidence>
<keyword evidence="1" id="KW-0140">cGMP</keyword>
<evidence type="ECO:0000256" key="6">
    <source>
        <dbReference type="ARBA" id="ARBA00022992"/>
    </source>
</evidence>